<dbReference type="PROSITE" id="PS51257">
    <property type="entry name" value="PROKAR_LIPOPROTEIN"/>
    <property type="match status" value="1"/>
</dbReference>
<evidence type="ECO:0000313" key="2">
    <source>
        <dbReference type="EMBL" id="SVA18002.1"/>
    </source>
</evidence>
<reference evidence="2" key="1">
    <citation type="submission" date="2018-05" db="EMBL/GenBank/DDBJ databases">
        <authorList>
            <person name="Lanie J.A."/>
            <person name="Ng W.-L."/>
            <person name="Kazmierczak K.M."/>
            <person name="Andrzejewski T.M."/>
            <person name="Davidsen T.M."/>
            <person name="Wayne K.J."/>
            <person name="Tettelin H."/>
            <person name="Glass J.I."/>
            <person name="Rusch D."/>
            <person name="Podicherti R."/>
            <person name="Tsui H.-C.T."/>
            <person name="Winkler M.E."/>
        </authorList>
    </citation>
    <scope>NUCLEOTIDE SEQUENCE</scope>
</reference>
<protein>
    <submittedName>
        <fullName evidence="2">Uncharacterized protein</fullName>
    </submittedName>
</protein>
<feature type="transmembrane region" description="Helical" evidence="1">
    <location>
        <begin position="298"/>
        <end position="317"/>
    </location>
</feature>
<organism evidence="2">
    <name type="scientific">marine metagenome</name>
    <dbReference type="NCBI Taxonomy" id="408172"/>
    <lineage>
        <taxon>unclassified sequences</taxon>
        <taxon>metagenomes</taxon>
        <taxon>ecological metagenomes</taxon>
    </lineage>
</organism>
<sequence>MVPRFKYHFLPIILIFFSCVENRIFIQIHPDGQSYFKFESRGDSTDVLDNDYLHPSYLDGWSSSVKVIKHDDDNNWVMTTEGILLDTSILFFHEDTIPLGYAFNRSVSEKWFSIEYTFSLTFSGRRIKENYPKLYEAILFEKPDSLYWLPEALTVLMKKGLDDISRDSLSLKQNIWNQRLVNHLQNSFAKFTSMDDLKNIQKDRELFLTDLFKPFKIDPDLPSNLAFAMEKHENILKSTLDLNDDSFELKVIMPGQPIFTNANKVIHDTLIWNFGLDSLLSDSYTLSGRSVIYTTDRYQKTLISVGILFLILMAILIKRRY</sequence>
<keyword evidence="1" id="KW-0472">Membrane</keyword>
<accession>A0A381TPJ4</accession>
<gene>
    <name evidence="2" type="ORF">METZ01_LOCUS70856</name>
</gene>
<proteinExistence type="predicted"/>
<keyword evidence="1" id="KW-1133">Transmembrane helix</keyword>
<name>A0A381TPJ4_9ZZZZ</name>
<evidence type="ECO:0000256" key="1">
    <source>
        <dbReference type="SAM" id="Phobius"/>
    </source>
</evidence>
<keyword evidence="1" id="KW-0812">Transmembrane</keyword>
<dbReference type="AlphaFoldDB" id="A0A381TPJ4"/>
<dbReference type="EMBL" id="UINC01004948">
    <property type="protein sequence ID" value="SVA18002.1"/>
    <property type="molecule type" value="Genomic_DNA"/>
</dbReference>